<evidence type="ECO:0000313" key="1">
    <source>
        <dbReference type="EMBL" id="KHN73596.1"/>
    </source>
</evidence>
<organism evidence="1 2">
    <name type="scientific">Toxocara canis</name>
    <name type="common">Canine roundworm</name>
    <dbReference type="NCBI Taxonomy" id="6265"/>
    <lineage>
        <taxon>Eukaryota</taxon>
        <taxon>Metazoa</taxon>
        <taxon>Ecdysozoa</taxon>
        <taxon>Nematoda</taxon>
        <taxon>Chromadorea</taxon>
        <taxon>Rhabditida</taxon>
        <taxon>Spirurina</taxon>
        <taxon>Ascaridomorpha</taxon>
        <taxon>Ascaridoidea</taxon>
        <taxon>Toxocaridae</taxon>
        <taxon>Toxocara</taxon>
    </lineage>
</organism>
<proteinExistence type="predicted"/>
<protein>
    <submittedName>
        <fullName evidence="1">Uncharacterized protein</fullName>
    </submittedName>
</protein>
<evidence type="ECO:0000313" key="2">
    <source>
        <dbReference type="Proteomes" id="UP000031036"/>
    </source>
</evidence>
<keyword evidence="2" id="KW-1185">Reference proteome</keyword>
<reference evidence="1 2" key="1">
    <citation type="submission" date="2014-11" db="EMBL/GenBank/DDBJ databases">
        <title>Genetic blueprint of the zoonotic pathogen Toxocara canis.</title>
        <authorList>
            <person name="Zhu X.-Q."/>
            <person name="Korhonen P.K."/>
            <person name="Cai H."/>
            <person name="Young N.D."/>
            <person name="Nejsum P."/>
            <person name="von Samson-Himmelstjerna G."/>
            <person name="Boag P.R."/>
            <person name="Tan P."/>
            <person name="Li Q."/>
            <person name="Min J."/>
            <person name="Yang Y."/>
            <person name="Wang X."/>
            <person name="Fang X."/>
            <person name="Hall R.S."/>
            <person name="Hofmann A."/>
            <person name="Sternberg P.W."/>
            <person name="Jex A.R."/>
            <person name="Gasser R.B."/>
        </authorList>
    </citation>
    <scope>NUCLEOTIDE SEQUENCE [LARGE SCALE GENOMIC DNA]</scope>
    <source>
        <strain evidence="1">PN_DK_2014</strain>
    </source>
</reference>
<sequence length="83" mass="9638">MPGTGTSTVRKVQHYWHCHITSIKYLRRDNRSTNNEAIFICLIDGVGFDRLEESSIRKRKSYCQSNAIDAYLRPAPTKQRHIS</sequence>
<accession>A0A0B2URG2</accession>
<dbReference type="AlphaFoldDB" id="A0A0B2URG2"/>
<gene>
    <name evidence="1" type="ORF">Tcan_06213</name>
</gene>
<comment type="caution">
    <text evidence="1">The sequence shown here is derived from an EMBL/GenBank/DDBJ whole genome shotgun (WGS) entry which is preliminary data.</text>
</comment>
<name>A0A0B2URG2_TOXCA</name>
<dbReference type="Proteomes" id="UP000031036">
    <property type="component" value="Unassembled WGS sequence"/>
</dbReference>
<dbReference type="EMBL" id="JPKZ01003101">
    <property type="protein sequence ID" value="KHN73596.1"/>
    <property type="molecule type" value="Genomic_DNA"/>
</dbReference>